<gene>
    <name evidence="1" type="ORF">DI640_07305</name>
</gene>
<dbReference type="EMBL" id="QFMX01000006">
    <property type="protein sequence ID" value="PZO74179.1"/>
    <property type="molecule type" value="Genomic_DNA"/>
</dbReference>
<accession>A0A2W4Z318</accession>
<protein>
    <submittedName>
        <fullName evidence="1">Uncharacterized protein</fullName>
    </submittedName>
</protein>
<dbReference type="AlphaFoldDB" id="A0A2W4Z318"/>
<reference evidence="1 2" key="1">
    <citation type="submission" date="2017-08" db="EMBL/GenBank/DDBJ databases">
        <title>Infants hospitalized years apart are colonized by the same room-sourced microbial strains.</title>
        <authorList>
            <person name="Brooks B."/>
            <person name="Olm M.R."/>
            <person name="Firek B.A."/>
            <person name="Baker R."/>
            <person name="Thomas B.C."/>
            <person name="Morowitz M.J."/>
            <person name="Banfield J.F."/>
        </authorList>
    </citation>
    <scope>NUCLEOTIDE SEQUENCE [LARGE SCALE GENOMIC DNA]</scope>
    <source>
        <strain evidence="1">S2_018_000_R3_119</strain>
    </source>
</reference>
<dbReference type="Proteomes" id="UP000249555">
    <property type="component" value="Unassembled WGS sequence"/>
</dbReference>
<comment type="caution">
    <text evidence="1">The sequence shown here is derived from an EMBL/GenBank/DDBJ whole genome shotgun (WGS) entry which is preliminary data.</text>
</comment>
<name>A0A2W4Z318_9SPHN</name>
<evidence type="ECO:0000313" key="2">
    <source>
        <dbReference type="Proteomes" id="UP000249555"/>
    </source>
</evidence>
<sequence length="131" mass="14358">MVGSAADSWTGVPEGLRVAWRSTDVSAFDRPSWLQQSWARIRDRGQQSVIAVGDAAQVALAVVGWHATDAARRAKQTTLAAYRSGRRVIRLPRPARPPHAGIVIINLTMNRDPSWRETVRSDTQFGDVVGA</sequence>
<proteinExistence type="predicted"/>
<organism evidence="1 2">
    <name type="scientific">Sphingomonas taxi</name>
    <dbReference type="NCBI Taxonomy" id="1549858"/>
    <lineage>
        <taxon>Bacteria</taxon>
        <taxon>Pseudomonadati</taxon>
        <taxon>Pseudomonadota</taxon>
        <taxon>Alphaproteobacteria</taxon>
        <taxon>Sphingomonadales</taxon>
        <taxon>Sphingomonadaceae</taxon>
        <taxon>Sphingomonas</taxon>
    </lineage>
</organism>
<evidence type="ECO:0000313" key="1">
    <source>
        <dbReference type="EMBL" id="PZO74179.1"/>
    </source>
</evidence>